<dbReference type="EMBL" id="JBHRTI010000003">
    <property type="protein sequence ID" value="MFC3146338.1"/>
    <property type="molecule type" value="Genomic_DNA"/>
</dbReference>
<dbReference type="Gene3D" id="2.40.160.20">
    <property type="match status" value="1"/>
</dbReference>
<organism evidence="2 3">
    <name type="scientific">Piscinibacterium candidicorallinum</name>
    <dbReference type="NCBI Taxonomy" id="1793872"/>
    <lineage>
        <taxon>Bacteria</taxon>
        <taxon>Pseudomonadati</taxon>
        <taxon>Pseudomonadota</taxon>
        <taxon>Betaproteobacteria</taxon>
        <taxon>Burkholderiales</taxon>
        <taxon>Piscinibacterium</taxon>
    </lineage>
</organism>
<dbReference type="Proteomes" id="UP001595556">
    <property type="component" value="Unassembled WGS sequence"/>
</dbReference>
<accession>A0ABV7H0P5</accession>
<keyword evidence="1" id="KW-0732">Signal</keyword>
<reference evidence="3" key="1">
    <citation type="journal article" date="2019" name="Int. J. Syst. Evol. Microbiol.">
        <title>The Global Catalogue of Microorganisms (GCM) 10K type strain sequencing project: providing services to taxonomists for standard genome sequencing and annotation.</title>
        <authorList>
            <consortium name="The Broad Institute Genomics Platform"/>
            <consortium name="The Broad Institute Genome Sequencing Center for Infectious Disease"/>
            <person name="Wu L."/>
            <person name="Ma J."/>
        </authorList>
    </citation>
    <scope>NUCLEOTIDE SEQUENCE [LARGE SCALE GENOMIC DNA]</scope>
    <source>
        <strain evidence="3">KCTC 52168</strain>
    </source>
</reference>
<keyword evidence="3" id="KW-1185">Reference proteome</keyword>
<comment type="caution">
    <text evidence="2">The sequence shown here is derived from an EMBL/GenBank/DDBJ whole genome shotgun (WGS) entry which is preliminary data.</text>
</comment>
<evidence type="ECO:0000256" key="1">
    <source>
        <dbReference type="SAM" id="SignalP"/>
    </source>
</evidence>
<gene>
    <name evidence="2" type="ORF">ACFOEN_01630</name>
</gene>
<dbReference type="RefSeq" id="WP_377300613.1">
    <property type="nucleotide sequence ID" value="NZ_CP180191.1"/>
</dbReference>
<feature type="chain" id="PRO_5046791206" evidence="1">
    <location>
        <begin position="27"/>
        <end position="167"/>
    </location>
</feature>
<protein>
    <submittedName>
        <fullName evidence="2">Uncharacterized protein</fullName>
    </submittedName>
</protein>
<evidence type="ECO:0000313" key="3">
    <source>
        <dbReference type="Proteomes" id="UP001595556"/>
    </source>
</evidence>
<proteinExistence type="predicted"/>
<evidence type="ECO:0000313" key="2">
    <source>
        <dbReference type="EMBL" id="MFC3146338.1"/>
    </source>
</evidence>
<feature type="signal peptide" evidence="1">
    <location>
        <begin position="1"/>
        <end position="26"/>
    </location>
</feature>
<sequence>MTLRDRFVYTMSALLLALAVAAPAGAQQAVQQPTPAPYDTQWWFTPGAVSRHFERQSEFNQTHPQFGFEYFWRPNTALIFGTYKNSNYLWSRYVGVNWTPLELGPIRLGATAQITNNYIAARDRKPFPFAAPMASFEYRRFGLNLYAVPTIRDVTGAVALQVKLRFD</sequence>
<name>A0ABV7H0P5_9BURK</name>